<name>A0A227KNV9_9BURK</name>
<dbReference type="HAMAP" id="MF_01430">
    <property type="entry name" value="OM_assembly_BamA"/>
    <property type="match status" value="1"/>
</dbReference>
<dbReference type="Proteomes" id="UP000214610">
    <property type="component" value="Unassembled WGS sequence"/>
</dbReference>
<dbReference type="PANTHER" id="PTHR12815">
    <property type="entry name" value="SORTING AND ASSEMBLY MACHINERY SAMM50 PROTEIN FAMILY MEMBER"/>
    <property type="match status" value="1"/>
</dbReference>
<evidence type="ECO:0000256" key="4">
    <source>
        <dbReference type="ARBA" id="ARBA00022729"/>
    </source>
</evidence>
<dbReference type="EMBL" id="NHMP01000003">
    <property type="protein sequence ID" value="OXE49634.1"/>
    <property type="molecule type" value="Genomic_DNA"/>
</dbReference>
<evidence type="ECO:0000256" key="1">
    <source>
        <dbReference type="ARBA" id="ARBA00004370"/>
    </source>
</evidence>
<dbReference type="NCBIfam" id="TIGR03303">
    <property type="entry name" value="OM_YaeT"/>
    <property type="match status" value="1"/>
</dbReference>
<proteinExistence type="inferred from homology"/>
<feature type="domain" description="POTRA" evidence="10">
    <location>
        <begin position="176"/>
        <end position="264"/>
    </location>
</feature>
<evidence type="ECO:0000313" key="12">
    <source>
        <dbReference type="Proteomes" id="UP000214610"/>
    </source>
</evidence>
<reference evidence="12" key="1">
    <citation type="submission" date="2017-05" db="EMBL/GenBank/DDBJ databases">
        <title>Improved OligoMM genomes.</title>
        <authorList>
            <person name="Garzetti D."/>
        </authorList>
    </citation>
    <scope>NUCLEOTIDE SEQUENCE [LARGE SCALE GENOMIC DNA]</scope>
    <source>
        <strain evidence="12">YL45</strain>
    </source>
</reference>
<comment type="subunit">
    <text evidence="8">Part of the Bam complex.</text>
</comment>
<feature type="chain" id="PRO_5013407735" description="Outer membrane protein assembly factor BamA" evidence="8">
    <location>
        <begin position="23"/>
        <end position="775"/>
    </location>
</feature>
<feature type="domain" description="POTRA" evidence="10">
    <location>
        <begin position="349"/>
        <end position="423"/>
    </location>
</feature>
<feature type="domain" description="POTRA" evidence="10">
    <location>
        <begin position="93"/>
        <end position="173"/>
    </location>
</feature>
<keyword evidence="2 8" id="KW-1134">Transmembrane beta strand</keyword>
<keyword evidence="5 8" id="KW-0677">Repeat</keyword>
<keyword evidence="7 8" id="KW-0998">Cell outer membrane</keyword>
<keyword evidence="12" id="KW-1185">Reference proteome</keyword>
<comment type="function">
    <text evidence="8">Part of the outer membrane protein assembly complex, which is involved in assembly and insertion of beta-barrel proteins into the outer membrane.</text>
</comment>
<protein>
    <recommendedName>
        <fullName evidence="8 9">Outer membrane protein assembly factor BamA</fullName>
    </recommendedName>
</protein>
<evidence type="ECO:0000256" key="7">
    <source>
        <dbReference type="ARBA" id="ARBA00023237"/>
    </source>
</evidence>
<evidence type="ECO:0000256" key="6">
    <source>
        <dbReference type="ARBA" id="ARBA00023136"/>
    </source>
</evidence>
<keyword evidence="4 8" id="KW-0732">Signal</keyword>
<dbReference type="GO" id="GO:0009279">
    <property type="term" value="C:cell outer membrane"/>
    <property type="evidence" value="ECO:0007669"/>
    <property type="project" value="UniProtKB-SubCell"/>
</dbReference>
<comment type="similarity">
    <text evidence="8">Belongs to the BamA family.</text>
</comment>
<dbReference type="GO" id="GO:0043165">
    <property type="term" value="P:Gram-negative-bacterium-type cell outer membrane assembly"/>
    <property type="evidence" value="ECO:0007669"/>
    <property type="project" value="UniProtKB-UniRule"/>
</dbReference>
<evidence type="ECO:0000256" key="3">
    <source>
        <dbReference type="ARBA" id="ARBA00022692"/>
    </source>
</evidence>
<keyword evidence="3 8" id="KW-0812">Transmembrane</keyword>
<organism evidence="11 12">
    <name type="scientific">Turicimonas muris</name>
    <dbReference type="NCBI Taxonomy" id="1796652"/>
    <lineage>
        <taxon>Bacteria</taxon>
        <taxon>Pseudomonadati</taxon>
        <taxon>Pseudomonadota</taxon>
        <taxon>Betaproteobacteria</taxon>
        <taxon>Burkholderiales</taxon>
        <taxon>Sutterellaceae</taxon>
        <taxon>Turicimonas</taxon>
    </lineage>
</organism>
<dbReference type="InterPro" id="IPR039910">
    <property type="entry name" value="D15-like"/>
</dbReference>
<evidence type="ECO:0000256" key="5">
    <source>
        <dbReference type="ARBA" id="ARBA00022737"/>
    </source>
</evidence>
<dbReference type="InterPro" id="IPR010827">
    <property type="entry name" value="BamA/TamA_POTRA"/>
</dbReference>
<dbReference type="InterPro" id="IPR034746">
    <property type="entry name" value="POTRA"/>
</dbReference>
<dbReference type="Gene3D" id="2.40.160.50">
    <property type="entry name" value="membrane protein fhac: a member of the omp85/tpsb transporter family"/>
    <property type="match status" value="1"/>
</dbReference>
<dbReference type="PIRSF" id="PIRSF006076">
    <property type="entry name" value="OM_assembly_OMP85"/>
    <property type="match status" value="1"/>
</dbReference>
<feature type="signal peptide" evidence="8">
    <location>
        <begin position="1"/>
        <end position="22"/>
    </location>
</feature>
<dbReference type="GO" id="GO:0051205">
    <property type="term" value="P:protein insertion into membrane"/>
    <property type="evidence" value="ECO:0007669"/>
    <property type="project" value="UniProtKB-UniRule"/>
</dbReference>
<sequence length="775" mass="86774" precursor="true">MRIPQKTVCACLVSLAMSSPFAQGHVIKDIRLEGISRTEAGTVFSHLPIRVGDTYTPELGAEALRSLYASGMFRDIELDMDGNVLVVRIQERPTVAGIATTGISEFDKKGVEKSLRDVGLAEGMIFDRSTLERATQELRRQYLARGRYAVEIKTTVTPLERNRVRVNIDVDEGNVSKIQQIRFVGNTVYDEGDLSDEMQLGTPNWFSWYTKRDQFSREKLQADLDAIRALYNNNGYLDFRIDSTQVSVSPDKSSIYVTINVSEGKKYKIKDVRLTGDMLGLEPEFESLIDIKPGSVYNASEVNELSKKFIDKLSTLGYAFARATPEPLTEGANSDEVSLVYTIDPGRRVYVRKVNITGNTRTRDEVIRREVRQYESSWFDSDKVAVSRDRIDRLGFFETVTAEPHPVTGSPDEVDLEVKVKERPTGNISLGAGYSTSEGIILSGGFAQNNIFGTGNSLSVEVNTSKSTRTYAATFTQPYITTSGISQSFEIYDRRMDLDELEITDDVKYETYGAGVTYGIPITENDQIFLGGKVEMTDVKVGSRAPQRYWEYVRDYGDKPKSVAATLGWSRDSRDNVLAPTRGRYQRLFGEVSLPVLDLKYYRATYQFQQFVPVTKSITFAFNTEIGYGDGYAGKPYPFFKNFYGGGIGSVRGFESSSLGPRDSDGDASGGNRKFNFSLELLTPIPGADRTLRMFTFLDGGWVWGRKAEYIGSGANRTVRYKKDKLDFGDLRYSVGFGLAWISPMGPLKLSFAIPLNKKDNDELERFQFQIGTGF</sequence>
<dbReference type="Gene3D" id="3.10.20.310">
    <property type="entry name" value="membrane protein fhac"/>
    <property type="match status" value="5"/>
</dbReference>
<evidence type="ECO:0000259" key="10">
    <source>
        <dbReference type="PROSITE" id="PS51779"/>
    </source>
</evidence>
<comment type="subcellular location">
    <subcellularLocation>
        <location evidence="8">Cell outer membrane</location>
    </subcellularLocation>
    <subcellularLocation>
        <location evidence="1">Membrane</location>
    </subcellularLocation>
</comment>
<evidence type="ECO:0000256" key="9">
    <source>
        <dbReference type="NCBIfam" id="TIGR03303"/>
    </source>
</evidence>
<dbReference type="InterPro" id="IPR023707">
    <property type="entry name" value="OM_assembly_BamA"/>
</dbReference>
<dbReference type="PANTHER" id="PTHR12815:SF23">
    <property type="entry name" value="OUTER MEMBRANE PROTEIN ASSEMBLY FACTOR BAMA"/>
    <property type="match status" value="1"/>
</dbReference>
<dbReference type="Pfam" id="PF07244">
    <property type="entry name" value="POTRA"/>
    <property type="match status" value="4"/>
</dbReference>
<dbReference type="InterPro" id="IPR000184">
    <property type="entry name" value="Bac_surfAg_D15"/>
</dbReference>
<dbReference type="RefSeq" id="WP_084081608.1">
    <property type="nucleotide sequence ID" value="NZ_CP065313.1"/>
</dbReference>
<dbReference type="Pfam" id="PF01103">
    <property type="entry name" value="Omp85"/>
    <property type="match status" value="1"/>
</dbReference>
<accession>A0A227KNV9</accession>
<gene>
    <name evidence="8" type="primary">bamA</name>
    <name evidence="11" type="ORF">ADH67_05735</name>
</gene>
<keyword evidence="6 8" id="KW-0472">Membrane</keyword>
<dbReference type="GeneID" id="78361531"/>
<evidence type="ECO:0000313" key="11">
    <source>
        <dbReference type="EMBL" id="OXE49634.1"/>
    </source>
</evidence>
<dbReference type="PROSITE" id="PS51779">
    <property type="entry name" value="POTRA"/>
    <property type="match status" value="4"/>
</dbReference>
<dbReference type="AlphaFoldDB" id="A0A227KNV9"/>
<comment type="caution">
    <text evidence="11">The sequence shown here is derived from an EMBL/GenBank/DDBJ whole genome shotgun (WGS) entry which is preliminary data.</text>
</comment>
<evidence type="ECO:0000256" key="8">
    <source>
        <dbReference type="HAMAP-Rule" id="MF_01430"/>
    </source>
</evidence>
<feature type="domain" description="POTRA" evidence="10">
    <location>
        <begin position="267"/>
        <end position="346"/>
    </location>
</feature>
<evidence type="ECO:0000256" key="2">
    <source>
        <dbReference type="ARBA" id="ARBA00022452"/>
    </source>
</evidence>